<dbReference type="STRING" id="105785.A0A2J7PQ79"/>
<dbReference type="InterPro" id="IPR002558">
    <property type="entry name" value="ILWEQ_dom"/>
</dbReference>
<dbReference type="InParanoid" id="A0A2J7PQ79"/>
<dbReference type="Gene3D" id="1.20.5.1700">
    <property type="match status" value="1"/>
</dbReference>
<evidence type="ECO:0000259" key="7">
    <source>
        <dbReference type="PROSITE" id="PS50945"/>
    </source>
</evidence>
<keyword evidence="9" id="KW-1185">Reference proteome</keyword>
<dbReference type="Pfam" id="PF07651">
    <property type="entry name" value="ANTH"/>
    <property type="match status" value="1"/>
</dbReference>
<dbReference type="GO" id="GO:0032051">
    <property type="term" value="F:clathrin light chain binding"/>
    <property type="evidence" value="ECO:0007669"/>
    <property type="project" value="TreeGrafter"/>
</dbReference>
<evidence type="ECO:0000313" key="9">
    <source>
        <dbReference type="Proteomes" id="UP000235965"/>
    </source>
</evidence>
<comment type="caution">
    <text evidence="8">The sequence shown here is derived from an EMBL/GenBank/DDBJ whole genome shotgun (WGS) entry which is preliminary data.</text>
</comment>
<evidence type="ECO:0000256" key="1">
    <source>
        <dbReference type="ARBA" id="ARBA00004496"/>
    </source>
</evidence>
<feature type="non-terminal residue" evidence="8">
    <location>
        <position position="1"/>
    </location>
</feature>
<dbReference type="OrthoDB" id="8178130at2759"/>
<dbReference type="FunCoup" id="A0A2J7PQ79">
    <property type="interactions" value="725"/>
</dbReference>
<dbReference type="GO" id="GO:0051015">
    <property type="term" value="F:actin filament binding"/>
    <property type="evidence" value="ECO:0007669"/>
    <property type="project" value="TreeGrafter"/>
</dbReference>
<dbReference type="GO" id="GO:0006897">
    <property type="term" value="P:endocytosis"/>
    <property type="evidence" value="ECO:0007669"/>
    <property type="project" value="InterPro"/>
</dbReference>
<dbReference type="GO" id="GO:0080025">
    <property type="term" value="F:phosphatidylinositol-3,5-bisphosphate binding"/>
    <property type="evidence" value="ECO:0007669"/>
    <property type="project" value="TreeGrafter"/>
</dbReference>
<feature type="domain" description="ENTH" evidence="6">
    <location>
        <begin position="1"/>
        <end position="119"/>
    </location>
</feature>
<dbReference type="PANTHER" id="PTHR10407:SF15">
    <property type="entry name" value="HUNTINGTIN INTERACTING PROTEIN 1"/>
    <property type="match status" value="1"/>
</dbReference>
<dbReference type="CDD" id="cd17006">
    <property type="entry name" value="ANTH_N_HIP1_like"/>
    <property type="match status" value="1"/>
</dbReference>
<dbReference type="GO" id="GO:0030864">
    <property type="term" value="C:cortical actin cytoskeleton"/>
    <property type="evidence" value="ECO:0007669"/>
    <property type="project" value="TreeGrafter"/>
</dbReference>
<dbReference type="GO" id="GO:0007015">
    <property type="term" value="P:actin filament organization"/>
    <property type="evidence" value="ECO:0007669"/>
    <property type="project" value="TreeGrafter"/>
</dbReference>
<dbReference type="SUPFAM" id="SSF48464">
    <property type="entry name" value="ENTH/VHS domain"/>
    <property type="match status" value="1"/>
</dbReference>
<evidence type="ECO:0000313" key="8">
    <source>
        <dbReference type="EMBL" id="PNF18446.1"/>
    </source>
</evidence>
<sequence>ISINKAINQIETPVKEKHVRSTIIGTFHEKGAQTFWVCALRLPLQDNRIAAWKFCHVLHKVLREGHPQVLSHSQRHRGEIEDLGKLWCHLREGYGKLIQCYTVLLITKLDFHRRNPRFPGNLQVTKEELESIGENDINNYFQMSVEMFDYMDEILNLQSAIFGSLNMSRSNSMMSSGQCRLAPLIPCIQDSSQLYDYCVKILFKLHASLPPDTLAGHRERFLKQFQDLRQFYLNASTMQYFRNLIQIPLLPETPPNFLVQSDLRSYVTPVVILPPEDTVHHNDSDNVVDGNLVDTSDANSLTGDLVDLNHRNGSVSPDVLAERDSLIEHLQQEIAHLRKEIQRLIHEHQRIVDQLNEKIGELQVDLATKDSELLQERQLKEDLLQQTEAVSKFQETEQKAKTVEEKFQKLKDIYRKLREEHIKLIRQKADVDKQLLSAQSMSDAAVRSKAQAESRIQELMLEKSQTEESLQKSSNEAQAELVHLKQSQEAAKSENQNLACKVEWLLSEKGSVESQLQDVLAQKEDLDVRLKDTEGRMKELESRLQEEKFNRLYQLLVTCISQAEGVVQKSIHEVDNPAISAVTCTPDYFRGLIEPVQNSLNDLGSSYKSFYSNSAAIDNLVQNVICVAQLVANYILQGKTTSNTSPDIEFGEHIAEVCKLVGSSALILLASIKNRNEADGVAAHVVAVKSRVSEVAELIEKLTNAVKGDSAEVIGDLVESELASMDKAIEEAANRIEEMLSKSRAADSGIKLEVNEKILDSCTNLMQAIRVLVQKSRLLQAEIVAQGKGTASAKEFYKRNHQWTEGLISAAKAVGMGAKFLLTAADKVVSGQGKFEQLVVASQEIAASTAQLVVASRVKADRNSKNMSALSQASKGVTQATGGVVATAKSCGQMIEENEDLDMSGLSLHQAKRLEMESQVRVLELEASLDQERLRLAALRRHHYQLAGEVEGWDKESLQDVTQ</sequence>
<dbReference type="FunFam" id="1.25.40.90:FF:000012">
    <property type="entry name" value="Huntingtin interacting protein 1-related"/>
    <property type="match status" value="1"/>
</dbReference>
<dbReference type="AlphaFoldDB" id="A0A2J7PQ79"/>
<proteinExistence type="inferred from homology"/>
<evidence type="ECO:0000259" key="6">
    <source>
        <dbReference type="PROSITE" id="PS50942"/>
    </source>
</evidence>
<keyword evidence="4" id="KW-0009">Actin-binding</keyword>
<dbReference type="GO" id="GO:0030136">
    <property type="term" value="C:clathrin-coated vesicle"/>
    <property type="evidence" value="ECO:0007669"/>
    <property type="project" value="TreeGrafter"/>
</dbReference>
<evidence type="ECO:0000256" key="5">
    <source>
        <dbReference type="SAM" id="Coils"/>
    </source>
</evidence>
<reference evidence="8 9" key="1">
    <citation type="submission" date="2017-12" db="EMBL/GenBank/DDBJ databases">
        <title>Hemimetabolous genomes reveal molecular basis of termite eusociality.</title>
        <authorList>
            <person name="Harrison M.C."/>
            <person name="Jongepier E."/>
            <person name="Robertson H.M."/>
            <person name="Arning N."/>
            <person name="Bitard-Feildel T."/>
            <person name="Chao H."/>
            <person name="Childers C.P."/>
            <person name="Dinh H."/>
            <person name="Doddapaneni H."/>
            <person name="Dugan S."/>
            <person name="Gowin J."/>
            <person name="Greiner C."/>
            <person name="Han Y."/>
            <person name="Hu H."/>
            <person name="Hughes D.S.T."/>
            <person name="Huylmans A.-K."/>
            <person name="Kemena C."/>
            <person name="Kremer L.P.M."/>
            <person name="Lee S.L."/>
            <person name="Lopez-Ezquerra A."/>
            <person name="Mallet L."/>
            <person name="Monroy-Kuhn J.M."/>
            <person name="Moser A."/>
            <person name="Murali S.C."/>
            <person name="Muzny D.M."/>
            <person name="Otani S."/>
            <person name="Piulachs M.-D."/>
            <person name="Poelchau M."/>
            <person name="Qu J."/>
            <person name="Schaub F."/>
            <person name="Wada-Katsumata A."/>
            <person name="Worley K.C."/>
            <person name="Xie Q."/>
            <person name="Ylla G."/>
            <person name="Poulsen M."/>
            <person name="Gibbs R.A."/>
            <person name="Schal C."/>
            <person name="Richards S."/>
            <person name="Belles X."/>
            <person name="Korb J."/>
            <person name="Bornberg-Bauer E."/>
        </authorList>
    </citation>
    <scope>NUCLEOTIDE SEQUENCE [LARGE SCALE GENOMIC DNA]</scope>
    <source>
        <tissue evidence="8">Whole body</tissue>
    </source>
</reference>
<feature type="domain" description="I/LWEQ" evidence="7">
    <location>
        <begin position="706"/>
        <end position="947"/>
    </location>
</feature>
<dbReference type="FunFam" id="1.20.1410.10:FF:000006">
    <property type="entry name" value="Huntingtin interacting protein"/>
    <property type="match status" value="1"/>
</dbReference>
<keyword evidence="5" id="KW-0175">Coiled coil</keyword>
<dbReference type="GO" id="GO:0043325">
    <property type="term" value="F:phosphatidylinositol-3,4-bisphosphate binding"/>
    <property type="evidence" value="ECO:0007669"/>
    <property type="project" value="TreeGrafter"/>
</dbReference>
<dbReference type="GO" id="GO:0035615">
    <property type="term" value="F:clathrin adaptor activity"/>
    <property type="evidence" value="ECO:0007669"/>
    <property type="project" value="TreeGrafter"/>
</dbReference>
<evidence type="ECO:0000256" key="2">
    <source>
        <dbReference type="ARBA" id="ARBA00010135"/>
    </source>
</evidence>
<feature type="coiled-coil region" evidence="5">
    <location>
        <begin position="320"/>
        <end position="550"/>
    </location>
</feature>
<protein>
    <submittedName>
        <fullName evidence="8">Huntingtin-interacting protein 1</fullName>
    </submittedName>
</protein>
<dbReference type="PANTHER" id="PTHR10407">
    <property type="entry name" value="HUNTINGTIN INTERACTING PROTEIN 1"/>
    <property type="match status" value="1"/>
</dbReference>
<comment type="subcellular location">
    <subcellularLocation>
        <location evidence="1">Cytoplasm</location>
    </subcellularLocation>
</comment>
<dbReference type="Proteomes" id="UP000235965">
    <property type="component" value="Unassembled WGS sequence"/>
</dbReference>
<dbReference type="SMART" id="SM00273">
    <property type="entry name" value="ENTH"/>
    <property type="match status" value="1"/>
</dbReference>
<dbReference type="InterPro" id="IPR013809">
    <property type="entry name" value="ENTH"/>
</dbReference>
<gene>
    <name evidence="8" type="ORF">B7P43_G09027</name>
</gene>
<dbReference type="Gene3D" id="1.25.40.90">
    <property type="match status" value="1"/>
</dbReference>
<dbReference type="GO" id="GO:0048268">
    <property type="term" value="P:clathrin coat assembly"/>
    <property type="evidence" value="ECO:0007669"/>
    <property type="project" value="TreeGrafter"/>
</dbReference>
<evidence type="ECO:0000256" key="3">
    <source>
        <dbReference type="ARBA" id="ARBA00022490"/>
    </source>
</evidence>
<dbReference type="Gene3D" id="1.20.1410.10">
    <property type="entry name" value="I/LWEQ domain"/>
    <property type="match status" value="1"/>
</dbReference>
<keyword evidence="3" id="KW-0963">Cytoplasm</keyword>
<dbReference type="PROSITE" id="PS50945">
    <property type="entry name" value="I_LWEQ"/>
    <property type="match status" value="1"/>
</dbReference>
<dbReference type="InterPro" id="IPR035964">
    <property type="entry name" value="I/LWEQ_dom_sf"/>
</dbReference>
<dbReference type="EMBL" id="NEVH01022640">
    <property type="protein sequence ID" value="PNF18446.1"/>
    <property type="molecule type" value="Genomic_DNA"/>
</dbReference>
<dbReference type="Pfam" id="PF01608">
    <property type="entry name" value="I_LWEQ"/>
    <property type="match status" value="1"/>
</dbReference>
<dbReference type="PROSITE" id="PS50942">
    <property type="entry name" value="ENTH"/>
    <property type="match status" value="1"/>
</dbReference>
<dbReference type="SUPFAM" id="SSF109885">
    <property type="entry name" value="I/LWEQ domain"/>
    <property type="match status" value="1"/>
</dbReference>
<accession>A0A2J7PQ79</accession>
<comment type="similarity">
    <text evidence="2">Belongs to the SLA2 family.</text>
</comment>
<organism evidence="8 9">
    <name type="scientific">Cryptotermes secundus</name>
    <dbReference type="NCBI Taxonomy" id="105785"/>
    <lineage>
        <taxon>Eukaryota</taxon>
        <taxon>Metazoa</taxon>
        <taxon>Ecdysozoa</taxon>
        <taxon>Arthropoda</taxon>
        <taxon>Hexapoda</taxon>
        <taxon>Insecta</taxon>
        <taxon>Pterygota</taxon>
        <taxon>Neoptera</taxon>
        <taxon>Polyneoptera</taxon>
        <taxon>Dictyoptera</taxon>
        <taxon>Blattodea</taxon>
        <taxon>Blattoidea</taxon>
        <taxon>Termitoidae</taxon>
        <taxon>Kalotermitidae</taxon>
        <taxon>Cryptotermitinae</taxon>
        <taxon>Cryptotermes</taxon>
    </lineage>
</organism>
<dbReference type="InterPro" id="IPR011417">
    <property type="entry name" value="ANTH_dom"/>
</dbReference>
<name>A0A2J7PQ79_9NEOP</name>
<evidence type="ECO:0000256" key="4">
    <source>
        <dbReference type="ARBA" id="ARBA00023203"/>
    </source>
</evidence>
<dbReference type="InterPro" id="IPR008942">
    <property type="entry name" value="ENTH_VHS"/>
</dbReference>
<dbReference type="SMART" id="SM00307">
    <property type="entry name" value="ILWEQ"/>
    <property type="match status" value="1"/>
</dbReference>
<dbReference type="InterPro" id="IPR030224">
    <property type="entry name" value="Sla2_fam"/>
</dbReference>